<comment type="catalytic activity">
    <reaction evidence="7 10">
        <text>lipid IVA (E. coli) + CMP-3-deoxy-beta-D-manno-octulosonate = alpha-Kdo-(2-&gt;6)-lipid IVA (E. coli) + CMP + H(+)</text>
        <dbReference type="Rhea" id="RHEA:28066"/>
        <dbReference type="ChEBI" id="CHEBI:15378"/>
        <dbReference type="ChEBI" id="CHEBI:58603"/>
        <dbReference type="ChEBI" id="CHEBI:60364"/>
        <dbReference type="ChEBI" id="CHEBI:60377"/>
        <dbReference type="ChEBI" id="CHEBI:85987"/>
        <dbReference type="EC" id="2.4.99.12"/>
    </reaction>
</comment>
<dbReference type="EMBL" id="BA000021">
    <property type="protein sequence ID" value="BAC24436.1"/>
    <property type="molecule type" value="Genomic_DNA"/>
</dbReference>
<dbReference type="EC" id="2.4.99.12" evidence="3 10"/>
<gene>
    <name evidence="12" type="primary">kdtA</name>
</gene>
<name>Q8D2R4_WIGBR</name>
<dbReference type="AlphaFoldDB" id="Q8D2R4"/>
<evidence type="ECO:0000256" key="10">
    <source>
        <dbReference type="RuleBase" id="RU365103"/>
    </source>
</evidence>
<comment type="pathway">
    <text evidence="1 10">Bacterial outer membrane biogenesis; LPS core biosynthesis.</text>
</comment>
<evidence type="ECO:0000256" key="9">
    <source>
        <dbReference type="PIRSR" id="PIRSR639901-2"/>
    </source>
</evidence>
<dbReference type="SUPFAM" id="SSF53756">
    <property type="entry name" value="UDP-Glycosyltransferase/glycogen phosphorylase"/>
    <property type="match status" value="1"/>
</dbReference>
<protein>
    <recommendedName>
        <fullName evidence="4 10">3-deoxy-D-manno-octulosonic acid transferase</fullName>
        <shortName evidence="10">Kdo transferase</shortName>
        <ecNumber evidence="3 10">2.4.99.12</ecNumber>
    </recommendedName>
    <alternativeName>
        <fullName evidence="6 10">Lipid IV(A) 3-deoxy-D-manno-octulosonic acid transferase</fullName>
    </alternativeName>
</protein>
<dbReference type="STRING" id="36870.gene:10368783"/>
<dbReference type="GO" id="GO:0009245">
    <property type="term" value="P:lipid A biosynthetic process"/>
    <property type="evidence" value="ECO:0007669"/>
    <property type="project" value="TreeGrafter"/>
</dbReference>
<evidence type="ECO:0000256" key="5">
    <source>
        <dbReference type="ARBA" id="ARBA00022679"/>
    </source>
</evidence>
<evidence type="ECO:0000256" key="4">
    <source>
        <dbReference type="ARBA" id="ARBA00019077"/>
    </source>
</evidence>
<dbReference type="InterPro" id="IPR007507">
    <property type="entry name" value="Glycos_transf_N"/>
</dbReference>
<keyword evidence="10" id="KW-0472">Membrane</keyword>
<evidence type="ECO:0000313" key="12">
    <source>
        <dbReference type="EMBL" id="BAC24436.1"/>
    </source>
</evidence>
<feature type="transmembrane region" description="Helical" evidence="10">
    <location>
        <begin position="6"/>
        <end position="27"/>
    </location>
</feature>
<dbReference type="Pfam" id="PF04413">
    <property type="entry name" value="Glycos_transf_N"/>
    <property type="match status" value="1"/>
</dbReference>
<dbReference type="GO" id="GO:0043842">
    <property type="term" value="F:Kdo transferase activity"/>
    <property type="evidence" value="ECO:0007669"/>
    <property type="project" value="UniProtKB-EC"/>
</dbReference>
<dbReference type="CAZy" id="GT30">
    <property type="family name" value="Glycosyltransferase Family 30"/>
</dbReference>
<feature type="site" description="Transition state stabilizer" evidence="9">
    <location>
        <position position="212"/>
    </location>
</feature>
<dbReference type="UniPathway" id="UPA00958"/>
<keyword evidence="13" id="KW-1185">Reference proteome</keyword>
<dbReference type="NCBIfam" id="NF004388">
    <property type="entry name" value="PRK05749.1-4"/>
    <property type="match status" value="1"/>
</dbReference>
<evidence type="ECO:0000256" key="1">
    <source>
        <dbReference type="ARBA" id="ARBA00004713"/>
    </source>
</evidence>
<comment type="function">
    <text evidence="10">Involved in lipopolysaccharide (LPS) biosynthesis. Catalyzes the transfer of 3-deoxy-D-manno-octulosonate (Kdo) residue(s) from CMP-Kdo to lipid IV(A), the tetraacyldisaccharide-1,4'-bisphosphate precursor of lipid A.</text>
</comment>
<dbReference type="PANTHER" id="PTHR42755">
    <property type="entry name" value="3-DEOXY-MANNO-OCTULOSONATE CYTIDYLYLTRANSFERASE"/>
    <property type="match status" value="1"/>
</dbReference>
<feature type="site" description="Transition state stabilizer" evidence="9">
    <location>
        <position position="134"/>
    </location>
</feature>
<reference evidence="12 13" key="1">
    <citation type="journal article" date="2002" name="Nat. Genet.">
        <title>Genome sequence of the endocellular obligate symbiont of tsetse flies, Wigglesworthia glossinidia.</title>
        <authorList>
            <person name="Akman L."/>
            <person name="Yamashita A."/>
            <person name="Watanabe H."/>
            <person name="Oshima K."/>
            <person name="Shiba T."/>
            <person name="Hattori M."/>
            <person name="Aksoy S."/>
        </authorList>
    </citation>
    <scope>NUCLEOTIDE SEQUENCE [LARGE SCALE GENOMIC DNA]</scope>
</reference>
<evidence type="ECO:0000256" key="6">
    <source>
        <dbReference type="ARBA" id="ARBA00031445"/>
    </source>
</evidence>
<dbReference type="InterPro" id="IPR038107">
    <property type="entry name" value="Glycos_transf_N_sf"/>
</dbReference>
<keyword evidence="10" id="KW-1133">Transmembrane helix</keyword>
<proteinExistence type="inferred from homology"/>
<accession>Q8D2R4</accession>
<dbReference type="eggNOG" id="COG1519">
    <property type="taxonomic scope" value="Bacteria"/>
</dbReference>
<dbReference type="HOGENOM" id="CLU_036146_2_0_6"/>
<evidence type="ECO:0000259" key="11">
    <source>
        <dbReference type="Pfam" id="PF04413"/>
    </source>
</evidence>
<comment type="subcellular location">
    <subcellularLocation>
        <location evidence="10">Cell membrane</location>
    </subcellularLocation>
</comment>
<dbReference type="PANTHER" id="PTHR42755:SF1">
    <property type="entry name" value="3-DEOXY-D-MANNO-OCTULOSONIC ACID TRANSFERASE, MITOCHONDRIAL-RELATED"/>
    <property type="match status" value="1"/>
</dbReference>
<dbReference type="Gene3D" id="3.40.50.11720">
    <property type="entry name" value="3-Deoxy-D-manno-octulosonic-acid transferase, N-terminal domain"/>
    <property type="match status" value="1"/>
</dbReference>
<feature type="active site" description="Proton acceptor" evidence="8">
    <location>
        <position position="64"/>
    </location>
</feature>
<dbReference type="GO" id="GO:0009244">
    <property type="term" value="P:lipopolysaccharide core region biosynthetic process"/>
    <property type="evidence" value="ECO:0007669"/>
    <property type="project" value="UniProtKB-UniRule"/>
</dbReference>
<keyword evidence="10" id="KW-0812">Transmembrane</keyword>
<dbReference type="FunFam" id="3.40.50.2000:FF:000032">
    <property type="entry name" value="3-deoxy-D-manno-octulosonic acid transferase"/>
    <property type="match status" value="1"/>
</dbReference>
<evidence type="ECO:0000256" key="3">
    <source>
        <dbReference type="ARBA" id="ARBA00012621"/>
    </source>
</evidence>
<dbReference type="Gene3D" id="3.40.50.2000">
    <property type="entry name" value="Glycogen Phosphorylase B"/>
    <property type="match status" value="1"/>
</dbReference>
<dbReference type="KEGG" id="wbr:kdtA"/>
<keyword evidence="10" id="KW-1003">Cell membrane</keyword>
<evidence type="ECO:0000256" key="2">
    <source>
        <dbReference type="ARBA" id="ARBA00006380"/>
    </source>
</evidence>
<dbReference type="Proteomes" id="UP000000562">
    <property type="component" value="Chromosome"/>
</dbReference>
<evidence type="ECO:0000256" key="7">
    <source>
        <dbReference type="ARBA" id="ARBA00049183"/>
    </source>
</evidence>
<evidence type="ECO:0000256" key="8">
    <source>
        <dbReference type="PIRSR" id="PIRSR639901-1"/>
    </source>
</evidence>
<comment type="similarity">
    <text evidence="2">Belongs to the glycosyltransferase group 1 family. Glycosyltransferase 30 subfamily.</text>
</comment>
<dbReference type="GO" id="GO:0005886">
    <property type="term" value="C:plasma membrane"/>
    <property type="evidence" value="ECO:0007669"/>
    <property type="project" value="UniProtKB-SubCell"/>
</dbReference>
<sequence>MINKKLYILYNIIVYLLQPIFLIKLFFKGIKNLFYFKKFYEKYGFFKKKLPKNCIIIHAVSIGEIKSILLLIIILKKIYPNLSILLTTTTISGMKYIKKELSKIVYYSYFPYDTIGSVKRFLYHTNPQLVIIIEREIWPNFINEINNKKIPIIIANARLSKSSANKYKKAKKFFSEILNFINIVASNNKEDGMRFLDLGLERKKLKIIGNIKFDVLNFNKIKYKKKLFINWEKSRPIWIASSTHYKEENIILSVHKYLLKNFPNLLLIIVPRHEERFKKVIKIIKKFKFNFITRSSKKTPSKNTQIILGDSIGELMMFYKISDISFIGGSLLNYGGHNPLEAAINKLPIITGPYVKNFYEINMKLRKNNSLIIVNDKISLISWITILLNNKDIRKDYGIRAFSVCKKNTGSLNNLINLIKKILKKNK</sequence>
<keyword evidence="10" id="KW-0448">Lipopolysaccharide biosynthesis</keyword>
<feature type="domain" description="3-deoxy-D-manno-octulosonic-acid transferase N-terminal" evidence="11">
    <location>
        <begin position="38"/>
        <end position="215"/>
    </location>
</feature>
<keyword evidence="5 10" id="KW-0808">Transferase</keyword>
<organism evidence="12 13">
    <name type="scientific">Wigglesworthia glossinidia brevipalpis</name>
    <dbReference type="NCBI Taxonomy" id="36870"/>
    <lineage>
        <taxon>Bacteria</taxon>
        <taxon>Pseudomonadati</taxon>
        <taxon>Pseudomonadota</taxon>
        <taxon>Gammaproteobacteria</taxon>
        <taxon>Enterobacterales</taxon>
        <taxon>Erwiniaceae</taxon>
        <taxon>Wigglesworthia</taxon>
    </lineage>
</organism>
<evidence type="ECO:0000313" key="13">
    <source>
        <dbReference type="Proteomes" id="UP000000562"/>
    </source>
</evidence>
<dbReference type="InterPro" id="IPR039901">
    <property type="entry name" value="Kdotransferase"/>
</dbReference>
<dbReference type="OrthoDB" id="9789797at2"/>